<dbReference type="AlphaFoldDB" id="A0A0A9BQD6"/>
<organism evidence="1">
    <name type="scientific">Arundo donax</name>
    <name type="common">Giant reed</name>
    <name type="synonym">Donax arundinaceus</name>
    <dbReference type="NCBI Taxonomy" id="35708"/>
    <lineage>
        <taxon>Eukaryota</taxon>
        <taxon>Viridiplantae</taxon>
        <taxon>Streptophyta</taxon>
        <taxon>Embryophyta</taxon>
        <taxon>Tracheophyta</taxon>
        <taxon>Spermatophyta</taxon>
        <taxon>Magnoliopsida</taxon>
        <taxon>Liliopsida</taxon>
        <taxon>Poales</taxon>
        <taxon>Poaceae</taxon>
        <taxon>PACMAD clade</taxon>
        <taxon>Arundinoideae</taxon>
        <taxon>Arundineae</taxon>
        <taxon>Arundo</taxon>
    </lineage>
</organism>
<reference evidence="1" key="2">
    <citation type="journal article" date="2015" name="Data Brief">
        <title>Shoot transcriptome of the giant reed, Arundo donax.</title>
        <authorList>
            <person name="Barrero R.A."/>
            <person name="Guerrero F.D."/>
            <person name="Moolhuijzen P."/>
            <person name="Goolsby J.A."/>
            <person name="Tidwell J."/>
            <person name="Bellgard S.E."/>
            <person name="Bellgard M.I."/>
        </authorList>
    </citation>
    <scope>NUCLEOTIDE SEQUENCE</scope>
    <source>
        <tissue evidence="1">Shoot tissue taken approximately 20 cm above the soil surface</tissue>
    </source>
</reference>
<evidence type="ECO:0000313" key="1">
    <source>
        <dbReference type="EMBL" id="JAD65576.1"/>
    </source>
</evidence>
<proteinExistence type="predicted"/>
<accession>A0A0A9BQD6</accession>
<protein>
    <submittedName>
        <fullName evidence="1">Uncharacterized protein</fullName>
    </submittedName>
</protein>
<name>A0A0A9BQD6_ARUDO</name>
<reference evidence="1" key="1">
    <citation type="submission" date="2014-09" db="EMBL/GenBank/DDBJ databases">
        <authorList>
            <person name="Magalhaes I.L.F."/>
            <person name="Oliveira U."/>
            <person name="Santos F.R."/>
            <person name="Vidigal T.H.D.A."/>
            <person name="Brescovit A.D."/>
            <person name="Santos A.J."/>
        </authorList>
    </citation>
    <scope>NUCLEOTIDE SEQUENCE</scope>
    <source>
        <tissue evidence="1">Shoot tissue taken approximately 20 cm above the soil surface</tissue>
    </source>
</reference>
<sequence>MPNVKLYLFLRFMLLEQIEASLYI</sequence>
<dbReference type="EMBL" id="GBRH01232319">
    <property type="protein sequence ID" value="JAD65576.1"/>
    <property type="molecule type" value="Transcribed_RNA"/>
</dbReference>